<dbReference type="RefSeq" id="WP_069159381.1">
    <property type="nucleotide sequence ID" value="NZ_DBFYTC010000019.1"/>
</dbReference>
<feature type="transmembrane region" description="Helical" evidence="1">
    <location>
        <begin position="164"/>
        <end position="181"/>
    </location>
</feature>
<feature type="transmembrane region" description="Helical" evidence="1">
    <location>
        <begin position="222"/>
        <end position="241"/>
    </location>
</feature>
<protein>
    <submittedName>
        <fullName evidence="2">TraX protein</fullName>
    </submittedName>
</protein>
<dbReference type="AlphaFoldDB" id="A0A1E3A241"/>
<keyword evidence="1" id="KW-0472">Membrane</keyword>
<dbReference type="InterPro" id="IPR008875">
    <property type="entry name" value="TraX"/>
</dbReference>
<organism evidence="2 3">
    <name type="scientific">Eisenbergiella tayi</name>
    <dbReference type="NCBI Taxonomy" id="1432052"/>
    <lineage>
        <taxon>Bacteria</taxon>
        <taxon>Bacillati</taxon>
        <taxon>Bacillota</taxon>
        <taxon>Clostridia</taxon>
        <taxon>Lachnospirales</taxon>
        <taxon>Lachnospiraceae</taxon>
        <taxon>Eisenbergiella</taxon>
    </lineage>
</organism>
<feature type="transmembrane region" description="Helical" evidence="1">
    <location>
        <begin position="128"/>
        <end position="157"/>
    </location>
</feature>
<name>A0A1E3A241_9FIRM</name>
<sequence length="243" mass="27877">MNTKNITVTDKPLLNTNLDTNFLKLVAIISMFIDHVGAAFFPEYPVFRWLGRLAFPIFCYCMTVGMLYTSNIRRYLGRLGLFAVISQPFWILAFNPQDILGNLTNWNIFFTLFISLLAVWGFKEKKWWLFILAFLVISLWNFDYSSTGILLMLVFYLCRKKPSLGAVLYVLLYLPAFFTASPGDPLNLTIGNYGIGFEAGALLALPLIFLHTNTSLRIPKWFFYAFYPAHLALIALVRFLLGF</sequence>
<feature type="transmembrane region" description="Helical" evidence="1">
    <location>
        <begin position="193"/>
        <end position="210"/>
    </location>
</feature>
<dbReference type="GeneID" id="93304563"/>
<dbReference type="Proteomes" id="UP000095003">
    <property type="component" value="Unassembled WGS sequence"/>
</dbReference>
<keyword evidence="1" id="KW-1133">Transmembrane helix</keyword>
<keyword evidence="1" id="KW-0812">Transmembrane</keyword>
<accession>A0A1E3A241</accession>
<reference evidence="2 3" key="1">
    <citation type="submission" date="2016-07" db="EMBL/GenBank/DDBJ databases">
        <title>Characterization of isolates of Eisenbergiella tayi derived from blood cultures, using whole genome sequencing.</title>
        <authorList>
            <person name="Burdz T."/>
            <person name="Wiebe D."/>
            <person name="Huynh C."/>
            <person name="Bernard K."/>
        </authorList>
    </citation>
    <scope>NUCLEOTIDE SEQUENCE [LARGE SCALE GENOMIC DNA]</scope>
    <source>
        <strain evidence="2 3">NML 120489</strain>
    </source>
</reference>
<evidence type="ECO:0000313" key="2">
    <source>
        <dbReference type="EMBL" id="ODM02800.1"/>
    </source>
</evidence>
<comment type="caution">
    <text evidence="2">The sequence shown here is derived from an EMBL/GenBank/DDBJ whole genome shotgun (WGS) entry which is preliminary data.</text>
</comment>
<gene>
    <name evidence="2" type="ORF">BEH84_06031</name>
</gene>
<feature type="transmembrane region" description="Helical" evidence="1">
    <location>
        <begin position="75"/>
        <end position="94"/>
    </location>
</feature>
<evidence type="ECO:0000313" key="3">
    <source>
        <dbReference type="Proteomes" id="UP000095003"/>
    </source>
</evidence>
<feature type="transmembrane region" description="Helical" evidence="1">
    <location>
        <begin position="53"/>
        <end position="69"/>
    </location>
</feature>
<dbReference type="PATRIC" id="fig|1432052.3.peg.6666"/>
<proteinExistence type="predicted"/>
<dbReference type="Pfam" id="PF05857">
    <property type="entry name" value="TraX"/>
    <property type="match status" value="1"/>
</dbReference>
<evidence type="ECO:0000256" key="1">
    <source>
        <dbReference type="SAM" id="Phobius"/>
    </source>
</evidence>
<feature type="transmembrane region" description="Helical" evidence="1">
    <location>
        <begin position="106"/>
        <end position="122"/>
    </location>
</feature>
<dbReference type="EMBL" id="MCGI01000008">
    <property type="protein sequence ID" value="ODM02800.1"/>
    <property type="molecule type" value="Genomic_DNA"/>
</dbReference>
<feature type="transmembrane region" description="Helical" evidence="1">
    <location>
        <begin position="22"/>
        <end position="41"/>
    </location>
</feature>